<feature type="compositionally biased region" description="Polar residues" evidence="1">
    <location>
        <begin position="353"/>
        <end position="367"/>
    </location>
</feature>
<evidence type="ECO:0000259" key="2">
    <source>
        <dbReference type="Pfam" id="PF00134"/>
    </source>
</evidence>
<dbReference type="EMBL" id="BLLK01000069">
    <property type="protein sequence ID" value="GFH60107.1"/>
    <property type="molecule type" value="Genomic_DNA"/>
</dbReference>
<feature type="region of interest" description="Disordered" evidence="1">
    <location>
        <begin position="343"/>
        <end position="367"/>
    </location>
</feature>
<reference evidence="3 4" key="1">
    <citation type="journal article" date="2021" name="Sci. Rep.">
        <title>The genome of the diatom Chaetoceros tenuissimus carries an ancient integrated fragment of an extant virus.</title>
        <authorList>
            <person name="Hongo Y."/>
            <person name="Kimura K."/>
            <person name="Takaki Y."/>
            <person name="Yoshida Y."/>
            <person name="Baba S."/>
            <person name="Kobayashi G."/>
            <person name="Nagasaki K."/>
            <person name="Hano T."/>
            <person name="Tomaru Y."/>
        </authorList>
    </citation>
    <scope>NUCLEOTIDE SEQUENCE [LARGE SCALE GENOMIC DNA]</scope>
    <source>
        <strain evidence="3 4">NIES-3715</strain>
    </source>
</reference>
<sequence>MMRSHNLSTYSDKFDDSPKQSDVIMRNYQDDLRREQMQQMLHRYHQHYRCHDYLKTHYTEDFNASLKSKRIDENCRFKIVEWCYKVVDFFSLDREIVFYTMNYLDRFMAQHQDISRPTYKLASTTALMLAIKLHQPRRINLSSVVKDLSKGQFDMSDIERMEIILLKSLKWRTHPTSPAAFVLMMMKLEPSITQARIQEVNWEEVLDKAIFFTEVSVYHYSFVTEDPYIIALASIVNAMESMHLLRENNDTTQWRRACKSLEVQKPPAVVQFVEKLFQTLGIDRDGIEIAECRSKLWGAYKCSKEHANNMEALYFEQQRERIDMELAKKLPIRRNIMMNIGRKRKEKGKKSGVQRNHSPRTVGTSIV</sequence>
<evidence type="ECO:0000313" key="4">
    <source>
        <dbReference type="Proteomes" id="UP001054902"/>
    </source>
</evidence>
<comment type="caution">
    <text evidence="3">The sequence shown here is derived from an EMBL/GenBank/DDBJ whole genome shotgun (WGS) entry which is preliminary data.</text>
</comment>
<dbReference type="SUPFAM" id="SSF47954">
    <property type="entry name" value="Cyclin-like"/>
    <property type="match status" value="1"/>
</dbReference>
<dbReference type="InterPro" id="IPR039361">
    <property type="entry name" value="Cyclin"/>
</dbReference>
<proteinExistence type="predicted"/>
<evidence type="ECO:0000256" key="1">
    <source>
        <dbReference type="SAM" id="MobiDB-lite"/>
    </source>
</evidence>
<dbReference type="Proteomes" id="UP001054902">
    <property type="component" value="Unassembled WGS sequence"/>
</dbReference>
<accession>A0AAD3HDR2</accession>
<evidence type="ECO:0000313" key="3">
    <source>
        <dbReference type="EMBL" id="GFH60107.1"/>
    </source>
</evidence>
<dbReference type="Pfam" id="PF00134">
    <property type="entry name" value="Cyclin_N"/>
    <property type="match status" value="1"/>
</dbReference>
<name>A0AAD3HDR2_9STRA</name>
<dbReference type="InterPro" id="IPR036915">
    <property type="entry name" value="Cyclin-like_sf"/>
</dbReference>
<dbReference type="AlphaFoldDB" id="A0AAD3HDR2"/>
<keyword evidence="4" id="KW-1185">Reference proteome</keyword>
<gene>
    <name evidence="3" type="ORF">CTEN210_16583</name>
</gene>
<dbReference type="Gene3D" id="1.10.472.10">
    <property type="entry name" value="Cyclin-like"/>
    <property type="match status" value="2"/>
</dbReference>
<organism evidence="3 4">
    <name type="scientific">Chaetoceros tenuissimus</name>
    <dbReference type="NCBI Taxonomy" id="426638"/>
    <lineage>
        <taxon>Eukaryota</taxon>
        <taxon>Sar</taxon>
        <taxon>Stramenopiles</taxon>
        <taxon>Ochrophyta</taxon>
        <taxon>Bacillariophyta</taxon>
        <taxon>Coscinodiscophyceae</taxon>
        <taxon>Chaetocerotophycidae</taxon>
        <taxon>Chaetocerotales</taxon>
        <taxon>Chaetocerotaceae</taxon>
        <taxon>Chaetoceros</taxon>
    </lineage>
</organism>
<dbReference type="InterPro" id="IPR006671">
    <property type="entry name" value="Cyclin_N"/>
</dbReference>
<dbReference type="PANTHER" id="PTHR10177">
    <property type="entry name" value="CYCLINS"/>
    <property type="match status" value="1"/>
</dbReference>
<feature type="compositionally biased region" description="Basic residues" evidence="1">
    <location>
        <begin position="343"/>
        <end position="352"/>
    </location>
</feature>
<protein>
    <recommendedName>
        <fullName evidence="2">Cyclin N-terminal domain-containing protein</fullName>
    </recommendedName>
</protein>
<dbReference type="FunFam" id="1.10.472.10:FF:000093">
    <property type="entry name" value="Predicted protein"/>
    <property type="match status" value="1"/>
</dbReference>
<feature type="domain" description="Cyclin N-terminal" evidence="2">
    <location>
        <begin position="62"/>
        <end position="173"/>
    </location>
</feature>